<keyword evidence="9" id="KW-1185">Reference proteome</keyword>
<name>A0A918FZ63_9ACTN</name>
<dbReference type="InterPro" id="IPR047211">
    <property type="entry name" value="POXB-like"/>
</dbReference>
<dbReference type="SUPFAM" id="SSF52518">
    <property type="entry name" value="Thiamin diphosphate-binding fold (THDP-binding)"/>
    <property type="match status" value="2"/>
</dbReference>
<gene>
    <name evidence="8" type="primary">poxB</name>
    <name evidence="8" type="ORF">GCM10010269_48240</name>
</gene>
<evidence type="ECO:0000259" key="6">
    <source>
        <dbReference type="Pfam" id="PF02775"/>
    </source>
</evidence>
<dbReference type="Pfam" id="PF02776">
    <property type="entry name" value="TPP_enzyme_N"/>
    <property type="match status" value="1"/>
</dbReference>
<dbReference type="GO" id="GO:0003824">
    <property type="term" value="F:catalytic activity"/>
    <property type="evidence" value="ECO:0007669"/>
    <property type="project" value="InterPro"/>
</dbReference>
<accession>A0A918FZ63</accession>
<protein>
    <submittedName>
        <fullName evidence="8">Thiamine pyrophosphate-requiring protein</fullName>
    </submittedName>
</protein>
<evidence type="ECO:0000313" key="9">
    <source>
        <dbReference type="Proteomes" id="UP000606194"/>
    </source>
</evidence>
<proteinExistence type="inferred from homology"/>
<dbReference type="Pfam" id="PF02775">
    <property type="entry name" value="TPP_enzyme_C"/>
    <property type="match status" value="1"/>
</dbReference>
<organism evidence="8 9">
    <name type="scientific">Streptomyces humidus</name>
    <dbReference type="NCBI Taxonomy" id="52259"/>
    <lineage>
        <taxon>Bacteria</taxon>
        <taxon>Bacillati</taxon>
        <taxon>Actinomycetota</taxon>
        <taxon>Actinomycetes</taxon>
        <taxon>Kitasatosporales</taxon>
        <taxon>Streptomycetaceae</taxon>
        <taxon>Streptomyces</taxon>
    </lineage>
</organism>
<dbReference type="EMBL" id="BMTL01000020">
    <property type="protein sequence ID" value="GGS03657.1"/>
    <property type="molecule type" value="Genomic_DNA"/>
</dbReference>
<dbReference type="InterPro" id="IPR029061">
    <property type="entry name" value="THDP-binding"/>
</dbReference>
<feature type="domain" description="Thiamine pyrophosphate enzyme central" evidence="5">
    <location>
        <begin position="189"/>
        <end position="319"/>
    </location>
</feature>
<evidence type="ECO:0000259" key="5">
    <source>
        <dbReference type="Pfam" id="PF00205"/>
    </source>
</evidence>
<dbReference type="Gene3D" id="3.40.50.970">
    <property type="match status" value="2"/>
</dbReference>
<dbReference type="Pfam" id="PF00205">
    <property type="entry name" value="TPP_enzyme_M"/>
    <property type="match status" value="1"/>
</dbReference>
<dbReference type="SUPFAM" id="SSF52467">
    <property type="entry name" value="DHS-like NAD/FAD-binding domain"/>
    <property type="match status" value="1"/>
</dbReference>
<feature type="domain" description="Thiamine pyrophosphate enzyme N-terminal TPP-binding" evidence="7">
    <location>
        <begin position="2"/>
        <end position="92"/>
    </location>
</feature>
<dbReference type="InterPro" id="IPR011766">
    <property type="entry name" value="TPP_enzyme_TPP-bd"/>
</dbReference>
<evidence type="ECO:0000256" key="3">
    <source>
        <dbReference type="RuleBase" id="RU362132"/>
    </source>
</evidence>
<dbReference type="GO" id="GO:0030976">
    <property type="term" value="F:thiamine pyrophosphate binding"/>
    <property type="evidence" value="ECO:0007669"/>
    <property type="project" value="InterPro"/>
</dbReference>
<feature type="region of interest" description="Disordered" evidence="4">
    <location>
        <begin position="468"/>
        <end position="495"/>
    </location>
</feature>
<dbReference type="Gene3D" id="3.40.50.1220">
    <property type="entry name" value="TPP-binding domain"/>
    <property type="match status" value="1"/>
</dbReference>
<evidence type="ECO:0000313" key="8">
    <source>
        <dbReference type="EMBL" id="GGS03657.1"/>
    </source>
</evidence>
<dbReference type="InterPro" id="IPR012001">
    <property type="entry name" value="Thiamin_PyroP_enz_TPP-bd_dom"/>
</dbReference>
<dbReference type="GO" id="GO:0000287">
    <property type="term" value="F:magnesium ion binding"/>
    <property type="evidence" value="ECO:0007669"/>
    <property type="project" value="InterPro"/>
</dbReference>
<dbReference type="InterPro" id="IPR012000">
    <property type="entry name" value="Thiamin_PyroP_enz_cen_dom"/>
</dbReference>
<dbReference type="PANTHER" id="PTHR42981:SF2">
    <property type="entry name" value="PYRUVATE DEHYDROGENASE [UBIQUINONE]"/>
    <property type="match status" value="1"/>
</dbReference>
<dbReference type="PROSITE" id="PS00187">
    <property type="entry name" value="TPP_ENZYMES"/>
    <property type="match status" value="1"/>
</dbReference>
<dbReference type="Proteomes" id="UP000606194">
    <property type="component" value="Unassembled WGS sequence"/>
</dbReference>
<comment type="similarity">
    <text evidence="1 3">Belongs to the TPP enzyme family.</text>
</comment>
<dbReference type="InterPro" id="IPR000399">
    <property type="entry name" value="TPP-bd_CS"/>
</dbReference>
<dbReference type="InterPro" id="IPR029035">
    <property type="entry name" value="DHS-like_NAD/FAD-binding_dom"/>
</dbReference>
<keyword evidence="2 3" id="KW-0786">Thiamine pyrophosphate</keyword>
<reference evidence="8" key="1">
    <citation type="journal article" date="2014" name="Int. J. Syst. Evol. Microbiol.">
        <title>Complete genome sequence of Corynebacterium casei LMG S-19264T (=DSM 44701T), isolated from a smear-ripened cheese.</title>
        <authorList>
            <consortium name="US DOE Joint Genome Institute (JGI-PGF)"/>
            <person name="Walter F."/>
            <person name="Albersmeier A."/>
            <person name="Kalinowski J."/>
            <person name="Ruckert C."/>
        </authorList>
    </citation>
    <scope>NUCLEOTIDE SEQUENCE</scope>
    <source>
        <strain evidence="8">JCM 4386</strain>
    </source>
</reference>
<feature type="domain" description="Thiamine pyrophosphate enzyme TPP-binding" evidence="6">
    <location>
        <begin position="380"/>
        <end position="538"/>
    </location>
</feature>
<evidence type="ECO:0000256" key="1">
    <source>
        <dbReference type="ARBA" id="ARBA00007812"/>
    </source>
</evidence>
<evidence type="ECO:0000256" key="2">
    <source>
        <dbReference type="ARBA" id="ARBA00023052"/>
    </source>
</evidence>
<reference evidence="8" key="2">
    <citation type="submission" date="2020-09" db="EMBL/GenBank/DDBJ databases">
        <authorList>
            <person name="Sun Q."/>
            <person name="Ohkuma M."/>
        </authorList>
    </citation>
    <scope>NUCLEOTIDE SEQUENCE</scope>
    <source>
        <strain evidence="8">JCM 4386</strain>
    </source>
</reference>
<dbReference type="PANTHER" id="PTHR42981">
    <property type="entry name" value="PYRUVATE DEHYDROGENASE [UBIQUINONE]"/>
    <property type="match status" value="1"/>
</dbReference>
<evidence type="ECO:0000256" key="4">
    <source>
        <dbReference type="SAM" id="MobiDB-lite"/>
    </source>
</evidence>
<comment type="caution">
    <text evidence="8">The sequence shown here is derived from an EMBL/GenBank/DDBJ whole genome shotgun (WGS) entry which is preliminary data.</text>
</comment>
<evidence type="ECO:0000259" key="7">
    <source>
        <dbReference type="Pfam" id="PF02776"/>
    </source>
</evidence>
<dbReference type="AlphaFoldDB" id="A0A918FZ63"/>
<sequence>MDHVFGCPGDGVDALLTACGDSEEAPRLVRSPHARTSAFQAVGHARVGGRPGVCAAAAGPDAIHLLGGLYDAKLDRVPVLAIVGLRRTGRDGPRRPETDPYALFRDVASEFLETVTSPQELPDVLDRALRTAYARRCPVVLVVPEDVQELHCPEAPERPEWPQYPAGFGAVPAGPGRGMGPAAPSGESLERAAEILNSGDKVAILVGRGAAGASAEVRRIAELLGAGVAEELLGKDVVGDQLPYVTGTVGPLGTRPSYELMRDCDTLLAIGSSFSDPGFLPEPGRARSVRIGVEPDLTATGRPYEVELVADVRATLDRLIPLTRGEERGREWFETVCANVRRWDEVLDRRSRLSADPVNPELVAHVLDALLPPDSIVTCDSGSVTAWYARHLTMRPGMRGVLSGGLAATGCAVPYAIGAKFAHPDRPVIALAGDGAMRLDGLTELITAASYKDLWQDPRLVVAVWNDRGADQGGGRPRAAEDGPSLAPSRRSPDVPDVPYAAFARSLGLTGVRVETPEEVESGWRTALAADGPAVVEFLTDPSVPPVPAHATWEQLGAAAAAVLKGGPDAGAVVRHAFKAKLQEFLPGPETG</sequence>